<organism evidence="11 12">
    <name type="scientific">Candidatus Tanganyikabacteria bacterium</name>
    <dbReference type="NCBI Taxonomy" id="2961651"/>
    <lineage>
        <taxon>Bacteria</taxon>
        <taxon>Bacillati</taxon>
        <taxon>Candidatus Sericytochromatia</taxon>
        <taxon>Candidatus Tanganyikabacteria</taxon>
    </lineage>
</organism>
<evidence type="ECO:0000256" key="2">
    <source>
        <dbReference type="ARBA" id="ARBA00022679"/>
    </source>
</evidence>
<dbReference type="EC" id="2.7.7.7" evidence="11"/>
<protein>
    <submittedName>
        <fullName evidence="11">DNA polymerase III subunit alpha</fullName>
        <ecNumber evidence="11">2.7.7.7</ecNumber>
    </submittedName>
</protein>
<keyword evidence="1" id="KW-0963">Cytoplasm</keyword>
<dbReference type="GO" id="GO:0008408">
    <property type="term" value="F:3'-5' exonuclease activity"/>
    <property type="evidence" value="ECO:0007669"/>
    <property type="project" value="InterPro"/>
</dbReference>
<evidence type="ECO:0000256" key="1">
    <source>
        <dbReference type="ARBA" id="ARBA00022490"/>
    </source>
</evidence>
<sequence length="838" mass="92633">MTERSAYKALCRLLTLAKSRLAKPIATEFGSPLIWDELPIRGGGLFALVPPGVSDAVYERVAEIFGRDHVAFEVRRHRQRDDEWRNARAAAAAARLGVESVATNDVRYAAPARAPLHDVLTCIRYKTTLEEAGDRLPLHAEQYLKSPEEMARLFRDMPAAIRRSAEIAERCAFTLEDLGYRFPDFPLPPGETPISHLRALIAAGIPRRYPDGAPEAVTAQIERELDLIGRLELAGYFLIVEDIVRFCREQGILVQGRGSAANSTVCYVLGITAVDPVARGLLFERFLSEDRGEWPDIDLDLPSGDLREAAIQYVYRRYGASGAAMTANVITYRGRSAVRDVGKVLGFPPDVLDRVSKTFFHHDMSDSEGTMRRLEEAGLDTRHPRTGQLLTLATEIQHLPRHLGQHSGGMVVCQGRLDEVAPLEPATMIDRTILAWDKDDCADLGILKIDLLGLGMMGVLQDAIPMIEEHEGEKIDYGRLPQDDPEIWDMLCEADTVGVFQVESRAQMNILPRLRPRRFYDLVVSIGLIRPGPITGQMVSPFIERRAGRQTVTYPHPDLEPVLERTLGVPIFQEQVMKMSMVMAGFSGAQAERVRRAMGFKRSVEAMSEIERDLRKGMAARGITGPMADEVVKHITSFAQYGFPEAHSFSFALIAYATAYLKAHHPEAFLACLLNNWPMGFYHPSTLIRDAQRHGVEVRPVDITCSNWNCTLEAIRESPGEERTDPGSPAPDETGTDSESSPTMPDPPSGSPPAGCISEASPPIRLPPSVPSLDWEVKLTGSSHRRPGLARDDTGISRQSAQSPGQSAGRLAVRLGLRYVQGLREIAGQAMCAMRADR</sequence>
<feature type="region of interest" description="Disordered" evidence="8">
    <location>
        <begin position="716"/>
        <end position="769"/>
    </location>
</feature>
<evidence type="ECO:0000256" key="5">
    <source>
        <dbReference type="ARBA" id="ARBA00022763"/>
    </source>
</evidence>
<keyword evidence="4" id="KW-0235">DNA replication</keyword>
<keyword evidence="3 11" id="KW-0548">Nucleotidyltransferase</keyword>
<evidence type="ECO:0000256" key="8">
    <source>
        <dbReference type="SAM" id="MobiDB-lite"/>
    </source>
</evidence>
<dbReference type="PANTHER" id="PTHR32294">
    <property type="entry name" value="DNA POLYMERASE III SUBUNIT ALPHA"/>
    <property type="match status" value="1"/>
</dbReference>
<dbReference type="GO" id="GO:0006260">
    <property type="term" value="P:DNA replication"/>
    <property type="evidence" value="ECO:0007669"/>
    <property type="project" value="UniProtKB-KW"/>
</dbReference>
<keyword evidence="2 11" id="KW-0808">Transferase</keyword>
<dbReference type="InterPro" id="IPR040982">
    <property type="entry name" value="DNA_pol3_finger"/>
</dbReference>
<reference evidence="11 12" key="1">
    <citation type="submission" date="2019-03" db="EMBL/GenBank/DDBJ databases">
        <title>Lake Tanganyika Metagenome-Assembled Genomes (MAGs).</title>
        <authorList>
            <person name="Tran P."/>
        </authorList>
    </citation>
    <scope>NUCLEOTIDE SEQUENCE [LARGE SCALE GENOMIC DNA]</scope>
    <source>
        <strain evidence="11">K_DeepCast_65m_m2_236</strain>
    </source>
</reference>
<comment type="caution">
    <text evidence="11">The sequence shown here is derived from an EMBL/GenBank/DDBJ whole genome shotgun (WGS) entry which is preliminary data.</text>
</comment>
<evidence type="ECO:0000256" key="7">
    <source>
        <dbReference type="ARBA" id="ARBA00023204"/>
    </source>
</evidence>
<evidence type="ECO:0000256" key="6">
    <source>
        <dbReference type="ARBA" id="ARBA00022932"/>
    </source>
</evidence>
<evidence type="ECO:0000259" key="9">
    <source>
        <dbReference type="Pfam" id="PF07733"/>
    </source>
</evidence>
<dbReference type="Gene3D" id="3.20.20.140">
    <property type="entry name" value="Metal-dependent hydrolases"/>
    <property type="match status" value="1"/>
</dbReference>
<keyword evidence="7" id="KW-0234">DNA repair</keyword>
<dbReference type="InterPro" id="IPR041931">
    <property type="entry name" value="DNA_pol3_alpha_thumb_dom"/>
</dbReference>
<dbReference type="GO" id="GO:0003887">
    <property type="term" value="F:DNA-directed DNA polymerase activity"/>
    <property type="evidence" value="ECO:0007669"/>
    <property type="project" value="UniProtKB-KW"/>
</dbReference>
<feature type="non-terminal residue" evidence="11">
    <location>
        <position position="838"/>
    </location>
</feature>
<feature type="compositionally biased region" description="Polar residues" evidence="8">
    <location>
        <begin position="796"/>
        <end position="806"/>
    </location>
</feature>
<keyword evidence="5" id="KW-0227">DNA damage</keyword>
<dbReference type="InterPro" id="IPR004805">
    <property type="entry name" value="DnaE2/DnaE/PolC"/>
</dbReference>
<dbReference type="AlphaFoldDB" id="A0A937X4W0"/>
<feature type="region of interest" description="Disordered" evidence="8">
    <location>
        <begin position="781"/>
        <end position="808"/>
    </location>
</feature>
<proteinExistence type="predicted"/>
<evidence type="ECO:0000256" key="4">
    <source>
        <dbReference type="ARBA" id="ARBA00022705"/>
    </source>
</evidence>
<feature type="domain" description="Bacterial DNA polymerase III alpha subunit NTPase" evidence="9">
    <location>
        <begin position="196"/>
        <end position="453"/>
    </location>
</feature>
<dbReference type="NCBIfam" id="TIGR00594">
    <property type="entry name" value="polc"/>
    <property type="match status" value="1"/>
</dbReference>
<dbReference type="Gene3D" id="1.10.10.1600">
    <property type="entry name" value="Bacterial DNA polymerase III alpha subunit, thumb domain"/>
    <property type="match status" value="1"/>
</dbReference>
<feature type="domain" description="DNA polymerase III alpha subunit finger" evidence="10">
    <location>
        <begin position="457"/>
        <end position="621"/>
    </location>
</feature>
<dbReference type="InterPro" id="IPR011708">
    <property type="entry name" value="DNA_pol3_alpha_NTPase_dom"/>
</dbReference>
<accession>A0A937X4W0</accession>
<dbReference type="PANTHER" id="PTHR32294:SF4">
    <property type="entry name" value="ERROR-PRONE DNA POLYMERASE"/>
    <property type="match status" value="1"/>
</dbReference>
<dbReference type="EMBL" id="VGJX01000346">
    <property type="protein sequence ID" value="MBM3274837.1"/>
    <property type="molecule type" value="Genomic_DNA"/>
</dbReference>
<evidence type="ECO:0000259" key="10">
    <source>
        <dbReference type="Pfam" id="PF17657"/>
    </source>
</evidence>
<evidence type="ECO:0000256" key="3">
    <source>
        <dbReference type="ARBA" id="ARBA00022695"/>
    </source>
</evidence>
<keyword evidence="6" id="KW-0239">DNA-directed DNA polymerase</keyword>
<name>A0A937X4W0_9BACT</name>
<feature type="compositionally biased region" description="Basic and acidic residues" evidence="8">
    <location>
        <begin position="716"/>
        <end position="725"/>
    </location>
</feature>
<dbReference type="Pfam" id="PF07733">
    <property type="entry name" value="DNA_pol3_alpha"/>
    <property type="match status" value="1"/>
</dbReference>
<dbReference type="Proteomes" id="UP000703893">
    <property type="component" value="Unassembled WGS sequence"/>
</dbReference>
<evidence type="ECO:0000313" key="12">
    <source>
        <dbReference type="Proteomes" id="UP000703893"/>
    </source>
</evidence>
<dbReference type="Pfam" id="PF17657">
    <property type="entry name" value="DNA_pol3_finger"/>
    <property type="match status" value="1"/>
</dbReference>
<dbReference type="GO" id="GO:0006281">
    <property type="term" value="P:DNA repair"/>
    <property type="evidence" value="ECO:0007669"/>
    <property type="project" value="UniProtKB-KW"/>
</dbReference>
<gene>
    <name evidence="11" type="primary">dnaE</name>
    <name evidence="11" type="ORF">FJZ00_06770</name>
</gene>
<evidence type="ECO:0000313" key="11">
    <source>
        <dbReference type="EMBL" id="MBM3274837.1"/>
    </source>
</evidence>